<keyword evidence="8 9" id="KW-0012">Acyltransferase</keyword>
<dbReference type="Pfam" id="PF20154">
    <property type="entry name" value="LNT_N"/>
    <property type="match status" value="1"/>
</dbReference>
<evidence type="ECO:0000256" key="5">
    <source>
        <dbReference type="ARBA" id="ARBA00022692"/>
    </source>
</evidence>
<dbReference type="CDD" id="cd07571">
    <property type="entry name" value="ALP_N-acyl_transferase"/>
    <property type="match status" value="1"/>
</dbReference>
<evidence type="ECO:0000313" key="11">
    <source>
        <dbReference type="EMBL" id="PLC48550.1"/>
    </source>
</evidence>
<evidence type="ECO:0000313" key="12">
    <source>
        <dbReference type="Proteomes" id="UP000234190"/>
    </source>
</evidence>
<keyword evidence="11" id="KW-0449">Lipoprotein</keyword>
<feature type="transmembrane region" description="Helical" evidence="9">
    <location>
        <begin position="92"/>
        <end position="117"/>
    </location>
</feature>
<reference evidence="11 12" key="1">
    <citation type="submission" date="2017-10" db="EMBL/GenBank/DDBJ databases">
        <title>Two draft genome sequences of Pusillimonas sp. strains isolated from a nitrate- and radionuclide-contaminated groundwater in Russia.</title>
        <authorList>
            <person name="Grouzdev D.S."/>
            <person name="Tourova T.P."/>
            <person name="Goeva M.A."/>
            <person name="Babich T.L."/>
            <person name="Sokolova D.S."/>
            <person name="Abdullin R."/>
            <person name="Poltaraus A.B."/>
            <person name="Toshchakov S.V."/>
            <person name="Nazina T.N."/>
        </authorList>
    </citation>
    <scope>NUCLEOTIDE SEQUENCE [LARGE SCALE GENOMIC DNA]</scope>
    <source>
        <strain evidence="11 12">JR1/69-3-13</strain>
    </source>
</reference>
<evidence type="ECO:0000256" key="6">
    <source>
        <dbReference type="ARBA" id="ARBA00022989"/>
    </source>
</evidence>
<keyword evidence="12" id="KW-1185">Reference proteome</keyword>
<feature type="transmembrane region" description="Helical" evidence="9">
    <location>
        <begin position="63"/>
        <end position="80"/>
    </location>
</feature>
<dbReference type="InterPro" id="IPR036526">
    <property type="entry name" value="C-N_Hydrolase_sf"/>
</dbReference>
<feature type="transmembrane region" description="Helical" evidence="9">
    <location>
        <begin position="129"/>
        <end position="149"/>
    </location>
</feature>
<comment type="pathway">
    <text evidence="9">Protein modification; lipoprotein biosynthesis (N-acyl transfer).</text>
</comment>
<name>A0A2N4U0L6_9BURK</name>
<dbReference type="GO" id="GO:0005886">
    <property type="term" value="C:plasma membrane"/>
    <property type="evidence" value="ECO:0007669"/>
    <property type="project" value="UniProtKB-SubCell"/>
</dbReference>
<feature type="domain" description="CN hydrolase" evidence="10">
    <location>
        <begin position="244"/>
        <end position="505"/>
    </location>
</feature>
<evidence type="ECO:0000256" key="8">
    <source>
        <dbReference type="ARBA" id="ARBA00023315"/>
    </source>
</evidence>
<protein>
    <recommendedName>
        <fullName evidence="9">Apolipoprotein N-acyltransferase</fullName>
        <shortName evidence="9">ALP N-acyltransferase</shortName>
        <ecNumber evidence="9">2.3.1.269</ecNumber>
    </recommendedName>
</protein>
<gene>
    <name evidence="9" type="primary">lnt</name>
    <name evidence="11" type="ORF">CR159_17900</name>
</gene>
<feature type="transmembrane region" description="Helical" evidence="9">
    <location>
        <begin position="512"/>
        <end position="534"/>
    </location>
</feature>
<keyword evidence="4 9" id="KW-0808">Transferase</keyword>
<comment type="similarity">
    <text evidence="2 9">Belongs to the CN hydrolase family. Apolipoprotein N-acyltransferase subfamily.</text>
</comment>
<evidence type="ECO:0000259" key="10">
    <source>
        <dbReference type="PROSITE" id="PS50263"/>
    </source>
</evidence>
<evidence type="ECO:0000256" key="2">
    <source>
        <dbReference type="ARBA" id="ARBA00010065"/>
    </source>
</evidence>
<dbReference type="PROSITE" id="PS50263">
    <property type="entry name" value="CN_HYDROLASE"/>
    <property type="match status" value="1"/>
</dbReference>
<accession>A0A2N4U0L6</accession>
<sequence length="546" mass="59362">MNFLQRFGRQYAGLLLLGAIHALSFAPGPLPAWSLPFVQIFTLAFLAYRVFKSATPGQAAISGFMFGLANFALGFYWLYISMHEYGGMAAGLAGAAVLLLAAAEALFIAAAAALARWLSGRHLLAASGYAWQLLIAAVWASSWTLAEWLRGTLFTGFPWLNVGYAHVEGVLAGWAPLLGVYGLAWFASFASAAIALLTCAKDTSNDARAAVGVGCAIIVGLLGIALGHIAWARPHGTPIIVRLVQGGVPQSEKFDPELIQRGLDTYMQLAMLPPKEADGAPQLIVLPETVVPLFQDRVAPSLWQQWLDISRERNARILMGVPLHDQQDGQNRYTNSAISFDAQTPLDTLLAGNPQMRYDKHHLVPFGEFVPPGFRWFVDTMQIPLGDFNRGAVRQALFPIEGQMISPDICYEDVFGEEIIQTVRDSDTLGPGATILVNMSNLGWFGDSWALRQHLQISRMRAMETARPMLRATNTGMTAAIDSNGAVRAALLPMVPGVLDVEVQGMSGFTPYVRWGNVPVLAWIGLILLLGLLLRRRATPTKPETP</sequence>
<evidence type="ECO:0000256" key="3">
    <source>
        <dbReference type="ARBA" id="ARBA00022475"/>
    </source>
</evidence>
<evidence type="ECO:0000256" key="7">
    <source>
        <dbReference type="ARBA" id="ARBA00023136"/>
    </source>
</evidence>
<dbReference type="InterPro" id="IPR003010">
    <property type="entry name" value="C-N_Hydrolase"/>
</dbReference>
<keyword evidence="7 9" id="KW-0472">Membrane</keyword>
<feature type="transmembrane region" description="Helical" evidence="9">
    <location>
        <begin position="32"/>
        <end position="51"/>
    </location>
</feature>
<dbReference type="OrthoDB" id="9804277at2"/>
<proteinExistence type="inferred from homology"/>
<feature type="transmembrane region" description="Helical" evidence="9">
    <location>
        <begin position="169"/>
        <end position="197"/>
    </location>
</feature>
<organism evidence="11 12">
    <name type="scientific">Pollutimonas subterranea</name>
    <dbReference type="NCBI Taxonomy" id="2045210"/>
    <lineage>
        <taxon>Bacteria</taxon>
        <taxon>Pseudomonadati</taxon>
        <taxon>Pseudomonadota</taxon>
        <taxon>Betaproteobacteria</taxon>
        <taxon>Burkholderiales</taxon>
        <taxon>Alcaligenaceae</taxon>
        <taxon>Pollutimonas</taxon>
    </lineage>
</organism>
<dbReference type="InterPro" id="IPR045378">
    <property type="entry name" value="LNT_N"/>
</dbReference>
<dbReference type="PANTHER" id="PTHR38686:SF1">
    <property type="entry name" value="APOLIPOPROTEIN N-ACYLTRANSFERASE"/>
    <property type="match status" value="1"/>
</dbReference>
<comment type="catalytic activity">
    <reaction evidence="9">
        <text>N-terminal S-1,2-diacyl-sn-glyceryl-L-cysteinyl-[lipoprotein] + a glycerophospholipid = N-acyl-S-1,2-diacyl-sn-glyceryl-L-cysteinyl-[lipoprotein] + a 2-acyl-sn-glycero-3-phospholipid + H(+)</text>
        <dbReference type="Rhea" id="RHEA:48228"/>
        <dbReference type="Rhea" id="RHEA-COMP:14681"/>
        <dbReference type="Rhea" id="RHEA-COMP:14684"/>
        <dbReference type="ChEBI" id="CHEBI:15378"/>
        <dbReference type="ChEBI" id="CHEBI:136912"/>
        <dbReference type="ChEBI" id="CHEBI:140656"/>
        <dbReference type="ChEBI" id="CHEBI:140657"/>
        <dbReference type="ChEBI" id="CHEBI:140660"/>
        <dbReference type="EC" id="2.3.1.269"/>
    </reaction>
</comment>
<dbReference type="Gene3D" id="3.60.110.10">
    <property type="entry name" value="Carbon-nitrogen hydrolase"/>
    <property type="match status" value="1"/>
</dbReference>
<keyword evidence="6 9" id="KW-1133">Transmembrane helix</keyword>
<comment type="function">
    <text evidence="9">Catalyzes the phospholipid dependent N-acylation of the N-terminal cysteine of apolipoprotein, the last step in lipoprotein maturation.</text>
</comment>
<comment type="caution">
    <text evidence="11">The sequence shown here is derived from an EMBL/GenBank/DDBJ whole genome shotgun (WGS) entry which is preliminary data.</text>
</comment>
<dbReference type="NCBIfam" id="TIGR00546">
    <property type="entry name" value="lnt"/>
    <property type="match status" value="1"/>
</dbReference>
<dbReference type="HAMAP" id="MF_01148">
    <property type="entry name" value="Lnt"/>
    <property type="match status" value="1"/>
</dbReference>
<dbReference type="RefSeq" id="WP_102075334.1">
    <property type="nucleotide sequence ID" value="NZ_PDNW01000019.1"/>
</dbReference>
<dbReference type="SUPFAM" id="SSF56317">
    <property type="entry name" value="Carbon-nitrogen hydrolase"/>
    <property type="match status" value="1"/>
</dbReference>
<dbReference type="Pfam" id="PF00795">
    <property type="entry name" value="CN_hydrolase"/>
    <property type="match status" value="1"/>
</dbReference>
<dbReference type="AlphaFoldDB" id="A0A2N4U0L6"/>
<keyword evidence="5 9" id="KW-0812">Transmembrane</keyword>
<feature type="transmembrane region" description="Helical" evidence="9">
    <location>
        <begin position="209"/>
        <end position="231"/>
    </location>
</feature>
<dbReference type="Proteomes" id="UP000234190">
    <property type="component" value="Unassembled WGS sequence"/>
</dbReference>
<dbReference type="GO" id="GO:0042158">
    <property type="term" value="P:lipoprotein biosynthetic process"/>
    <property type="evidence" value="ECO:0007669"/>
    <property type="project" value="UniProtKB-UniRule"/>
</dbReference>
<dbReference type="EMBL" id="PDNW01000019">
    <property type="protein sequence ID" value="PLC48550.1"/>
    <property type="molecule type" value="Genomic_DNA"/>
</dbReference>
<dbReference type="UniPathway" id="UPA00666"/>
<comment type="subcellular location">
    <subcellularLocation>
        <location evidence="1 9">Cell membrane</location>
        <topology evidence="1 9">Multi-pass membrane protein</topology>
    </subcellularLocation>
</comment>
<dbReference type="GO" id="GO:0016410">
    <property type="term" value="F:N-acyltransferase activity"/>
    <property type="evidence" value="ECO:0007669"/>
    <property type="project" value="UniProtKB-UniRule"/>
</dbReference>
<dbReference type="InterPro" id="IPR004563">
    <property type="entry name" value="Apolipo_AcylTrfase"/>
</dbReference>
<evidence type="ECO:0000256" key="4">
    <source>
        <dbReference type="ARBA" id="ARBA00022679"/>
    </source>
</evidence>
<evidence type="ECO:0000256" key="9">
    <source>
        <dbReference type="HAMAP-Rule" id="MF_01148"/>
    </source>
</evidence>
<dbReference type="PANTHER" id="PTHR38686">
    <property type="entry name" value="APOLIPOPROTEIN N-ACYLTRANSFERASE"/>
    <property type="match status" value="1"/>
</dbReference>
<keyword evidence="3 9" id="KW-1003">Cell membrane</keyword>
<dbReference type="EC" id="2.3.1.269" evidence="9"/>
<evidence type="ECO:0000256" key="1">
    <source>
        <dbReference type="ARBA" id="ARBA00004651"/>
    </source>
</evidence>